<keyword evidence="8" id="KW-1185">Reference proteome</keyword>
<dbReference type="GO" id="GO:0033202">
    <property type="term" value="C:DNA helicase complex"/>
    <property type="evidence" value="ECO:0007669"/>
    <property type="project" value="TreeGrafter"/>
</dbReference>
<protein>
    <recommendedName>
        <fullName evidence="5">DNA 3'-5' helicase II</fullName>
    </recommendedName>
</protein>
<dbReference type="GO" id="GO:0005829">
    <property type="term" value="C:cytosol"/>
    <property type="evidence" value="ECO:0007669"/>
    <property type="project" value="TreeGrafter"/>
</dbReference>
<dbReference type="SUPFAM" id="SSF52540">
    <property type="entry name" value="P-loop containing nucleoside triphosphate hydrolases"/>
    <property type="match status" value="1"/>
</dbReference>
<dbReference type="Proteomes" id="UP000004221">
    <property type="component" value="Unassembled WGS sequence"/>
</dbReference>
<dbReference type="Pfam" id="PF13361">
    <property type="entry name" value="UvrD_C"/>
    <property type="match status" value="1"/>
</dbReference>
<sequence>MALIDELHRQSAYLSPASLLDLALDRSGYHAWLATQSDGRERLSHLATLRRLAERAGGDLDTWLAELQLGEEDATGPDDRERVLLTTIHRAKGGEWRVVFVAGLEDGLLPHHRALGTKSIAGTAVTDERRVAYVAVTRPRDRLYVTYCRIRRRDEQAEPRRPSRFLRGLPLDQIEPAA</sequence>
<feature type="domain" description="UvrD-like helicase C-terminal" evidence="6">
    <location>
        <begin position="59"/>
        <end position="149"/>
    </location>
</feature>
<dbReference type="GO" id="GO:0043138">
    <property type="term" value="F:3'-5' DNA helicase activity"/>
    <property type="evidence" value="ECO:0007669"/>
    <property type="project" value="TreeGrafter"/>
</dbReference>
<evidence type="ECO:0000256" key="2">
    <source>
        <dbReference type="ARBA" id="ARBA00022801"/>
    </source>
</evidence>
<evidence type="ECO:0000256" key="1">
    <source>
        <dbReference type="ARBA" id="ARBA00022741"/>
    </source>
</evidence>
<dbReference type="InterPro" id="IPR027417">
    <property type="entry name" value="P-loop_NTPase"/>
</dbReference>
<dbReference type="EMBL" id="CAGS01000444">
    <property type="protein sequence ID" value="CCF85436.1"/>
    <property type="molecule type" value="Genomic_DNA"/>
</dbReference>
<dbReference type="AlphaFoldDB" id="I4EL74"/>
<dbReference type="GO" id="GO:0000725">
    <property type="term" value="P:recombinational repair"/>
    <property type="evidence" value="ECO:0007669"/>
    <property type="project" value="TreeGrafter"/>
</dbReference>
<dbReference type="GO" id="GO:0003677">
    <property type="term" value="F:DNA binding"/>
    <property type="evidence" value="ECO:0007669"/>
    <property type="project" value="InterPro"/>
</dbReference>
<dbReference type="Gene3D" id="3.40.50.300">
    <property type="entry name" value="P-loop containing nucleotide triphosphate hydrolases"/>
    <property type="match status" value="1"/>
</dbReference>
<gene>
    <name evidence="7" type="ORF">NITHO_4990001</name>
</gene>
<evidence type="ECO:0000256" key="5">
    <source>
        <dbReference type="ARBA" id="ARBA00034923"/>
    </source>
</evidence>
<keyword evidence="4" id="KW-0067">ATP-binding</keyword>
<keyword evidence="3 7" id="KW-0347">Helicase</keyword>
<comment type="caution">
    <text evidence="7">The sequence shown here is derived from an EMBL/GenBank/DDBJ whole genome shotgun (WGS) entry which is preliminary data.</text>
</comment>
<dbReference type="PANTHER" id="PTHR11070:SF2">
    <property type="entry name" value="ATP-DEPENDENT DNA HELICASE SRS2"/>
    <property type="match status" value="1"/>
</dbReference>
<evidence type="ECO:0000256" key="3">
    <source>
        <dbReference type="ARBA" id="ARBA00022806"/>
    </source>
</evidence>
<evidence type="ECO:0000256" key="4">
    <source>
        <dbReference type="ARBA" id="ARBA00022840"/>
    </source>
</evidence>
<dbReference type="PANTHER" id="PTHR11070">
    <property type="entry name" value="UVRD / RECB / PCRA DNA HELICASE FAMILY MEMBER"/>
    <property type="match status" value="1"/>
</dbReference>
<dbReference type="GO" id="GO:0005524">
    <property type="term" value="F:ATP binding"/>
    <property type="evidence" value="ECO:0007669"/>
    <property type="project" value="UniProtKB-KW"/>
</dbReference>
<dbReference type="GO" id="GO:0016787">
    <property type="term" value="F:hydrolase activity"/>
    <property type="evidence" value="ECO:0007669"/>
    <property type="project" value="UniProtKB-KW"/>
</dbReference>
<dbReference type="InterPro" id="IPR014017">
    <property type="entry name" value="DNA_helicase_UvrD-like_C"/>
</dbReference>
<accession>I4EL74</accession>
<dbReference type="InterPro" id="IPR000212">
    <property type="entry name" value="DNA_helicase_UvrD/REP"/>
</dbReference>
<evidence type="ECO:0000313" key="7">
    <source>
        <dbReference type="EMBL" id="CCF85436.1"/>
    </source>
</evidence>
<dbReference type="Gene3D" id="1.10.486.10">
    <property type="entry name" value="PCRA, domain 4"/>
    <property type="match status" value="1"/>
</dbReference>
<name>I4EL74_9BACT</name>
<organism evidence="7 8">
    <name type="scientific">Nitrolancea hollandica Lb</name>
    <dbReference type="NCBI Taxonomy" id="1129897"/>
    <lineage>
        <taxon>Bacteria</taxon>
        <taxon>Pseudomonadati</taxon>
        <taxon>Thermomicrobiota</taxon>
        <taxon>Thermomicrobia</taxon>
        <taxon>Sphaerobacterales</taxon>
        <taxon>Sphaerobacterineae</taxon>
        <taxon>Sphaerobacteraceae</taxon>
        <taxon>Nitrolancea</taxon>
    </lineage>
</organism>
<evidence type="ECO:0000313" key="8">
    <source>
        <dbReference type="Proteomes" id="UP000004221"/>
    </source>
</evidence>
<keyword evidence="2" id="KW-0378">Hydrolase</keyword>
<reference evidence="7 8" key="1">
    <citation type="journal article" date="2012" name="ISME J.">
        <title>Nitrification expanded: discovery, physiology and genomics of a nitrite-oxidizing bacterium from the phylum Chloroflexi.</title>
        <authorList>
            <person name="Sorokin D.Y."/>
            <person name="Lucker S."/>
            <person name="Vejmelkova D."/>
            <person name="Kostrikina N.A."/>
            <person name="Kleerebezem R."/>
            <person name="Rijpstra W.I."/>
            <person name="Damste J.S."/>
            <person name="Le Paslier D."/>
            <person name="Muyzer G."/>
            <person name="Wagner M."/>
            <person name="van Loosdrecht M.C."/>
            <person name="Daims H."/>
        </authorList>
    </citation>
    <scope>NUCLEOTIDE SEQUENCE [LARGE SCALE GENOMIC DNA]</scope>
    <source>
        <strain evidence="8">none</strain>
    </source>
</reference>
<keyword evidence="1" id="KW-0547">Nucleotide-binding</keyword>
<proteinExistence type="predicted"/>
<evidence type="ECO:0000259" key="6">
    <source>
        <dbReference type="Pfam" id="PF13361"/>
    </source>
</evidence>